<organism evidence="2">
    <name type="scientific">Picea glauca</name>
    <name type="common">White spruce</name>
    <name type="synonym">Pinus glauca</name>
    <dbReference type="NCBI Taxonomy" id="3330"/>
    <lineage>
        <taxon>Eukaryota</taxon>
        <taxon>Viridiplantae</taxon>
        <taxon>Streptophyta</taxon>
        <taxon>Embryophyta</taxon>
        <taxon>Tracheophyta</taxon>
        <taxon>Spermatophyta</taxon>
        <taxon>Pinopsida</taxon>
        <taxon>Pinidae</taxon>
        <taxon>Conifers I</taxon>
        <taxon>Pinales</taxon>
        <taxon>Pinaceae</taxon>
        <taxon>Picea</taxon>
    </lineage>
</organism>
<evidence type="ECO:0000313" key="2">
    <source>
        <dbReference type="EMBL" id="KUM47585.1"/>
    </source>
</evidence>
<feature type="region of interest" description="Disordered" evidence="1">
    <location>
        <begin position="1"/>
        <end position="28"/>
    </location>
</feature>
<sequence length="62" mass="6497">MPISNSSAPALPVKGGQSSSTKDPGSPHSSDFLPIFLSIFLNTADGVMSRRPSDVKPSFECC</sequence>
<geneLocation type="mitochondrion" evidence="2"/>
<feature type="compositionally biased region" description="Polar residues" evidence="1">
    <location>
        <begin position="16"/>
        <end position="28"/>
    </location>
</feature>
<keyword evidence="2" id="KW-0496">Mitochondrion</keyword>
<protein>
    <submittedName>
        <fullName evidence="2">Uncharacterized protein</fullName>
    </submittedName>
</protein>
<name>A0A117NGY7_PICGL</name>
<accession>A0A117NGY7</accession>
<evidence type="ECO:0000256" key="1">
    <source>
        <dbReference type="SAM" id="MobiDB-lite"/>
    </source>
</evidence>
<dbReference type="AlphaFoldDB" id="A0A117NGY7"/>
<proteinExistence type="predicted"/>
<reference evidence="2" key="1">
    <citation type="journal article" date="2015" name="Genome Biol. Evol.">
        <title>Organellar Genomes of White Spruce (Picea glauca): Assembly and Annotation.</title>
        <authorList>
            <person name="Jackman S.D."/>
            <person name="Warren R.L."/>
            <person name="Gibb E.A."/>
            <person name="Vandervalk B.P."/>
            <person name="Mohamadi H."/>
            <person name="Chu J."/>
            <person name="Raymond A."/>
            <person name="Pleasance S."/>
            <person name="Coope R."/>
            <person name="Wildung M.R."/>
            <person name="Ritland C.E."/>
            <person name="Bousquet J."/>
            <person name="Jones S.J."/>
            <person name="Bohlmann J."/>
            <person name="Birol I."/>
        </authorList>
    </citation>
    <scope>NUCLEOTIDE SEQUENCE [LARGE SCALE GENOMIC DNA]</scope>
    <source>
        <tissue evidence="2">Flushing bud</tissue>
    </source>
</reference>
<gene>
    <name evidence="2" type="ORF">ABT39_MTgene5771</name>
</gene>
<comment type="caution">
    <text evidence="2">The sequence shown here is derived from an EMBL/GenBank/DDBJ whole genome shotgun (WGS) entry which is preliminary data.</text>
</comment>
<dbReference type="EMBL" id="LKAM01000007">
    <property type="protein sequence ID" value="KUM47585.1"/>
    <property type="molecule type" value="Genomic_DNA"/>
</dbReference>